<sequence length="148" mass="17533">MFSKISILTFAFLCTSVLAAEIGSFKRDFNIKSEESRRQKRFIIQFQVPSPVGHFQVAMVPPFITSMMANIPNIIRRNFLFGGFQQQQLLEQQQQQQQLLEQQQQQQQLLEQQQQQQNLLEQQQQQILQQQHQSQHLYEPETTEPLPY</sequence>
<accession>A0A8J2JL92</accession>
<keyword evidence="2" id="KW-0732">Signal</keyword>
<dbReference type="EMBL" id="CAJVCH010090327">
    <property type="protein sequence ID" value="CAG7722557.1"/>
    <property type="molecule type" value="Genomic_DNA"/>
</dbReference>
<keyword evidence="1" id="KW-0175">Coiled coil</keyword>
<protein>
    <submittedName>
        <fullName evidence="3">Uncharacterized protein</fullName>
    </submittedName>
</protein>
<evidence type="ECO:0000313" key="3">
    <source>
        <dbReference type="EMBL" id="CAG7722557.1"/>
    </source>
</evidence>
<reference evidence="3" key="1">
    <citation type="submission" date="2021-06" db="EMBL/GenBank/DDBJ databases">
        <authorList>
            <person name="Hodson N. C."/>
            <person name="Mongue J. A."/>
            <person name="Jaron S. K."/>
        </authorList>
    </citation>
    <scope>NUCLEOTIDE SEQUENCE</scope>
</reference>
<dbReference type="AlphaFoldDB" id="A0A8J2JL92"/>
<name>A0A8J2JL92_9HEXA</name>
<feature type="coiled-coil region" evidence="1">
    <location>
        <begin position="86"/>
        <end position="133"/>
    </location>
</feature>
<comment type="caution">
    <text evidence="3">The sequence shown here is derived from an EMBL/GenBank/DDBJ whole genome shotgun (WGS) entry which is preliminary data.</text>
</comment>
<evidence type="ECO:0000313" key="4">
    <source>
        <dbReference type="Proteomes" id="UP000708208"/>
    </source>
</evidence>
<feature type="chain" id="PRO_5035214211" evidence="2">
    <location>
        <begin position="20"/>
        <end position="148"/>
    </location>
</feature>
<gene>
    <name evidence="3" type="ORF">AFUS01_LOCUS11688</name>
</gene>
<dbReference type="Proteomes" id="UP000708208">
    <property type="component" value="Unassembled WGS sequence"/>
</dbReference>
<evidence type="ECO:0000256" key="2">
    <source>
        <dbReference type="SAM" id="SignalP"/>
    </source>
</evidence>
<keyword evidence="4" id="KW-1185">Reference proteome</keyword>
<feature type="signal peptide" evidence="2">
    <location>
        <begin position="1"/>
        <end position="19"/>
    </location>
</feature>
<organism evidence="3 4">
    <name type="scientific">Allacma fusca</name>
    <dbReference type="NCBI Taxonomy" id="39272"/>
    <lineage>
        <taxon>Eukaryota</taxon>
        <taxon>Metazoa</taxon>
        <taxon>Ecdysozoa</taxon>
        <taxon>Arthropoda</taxon>
        <taxon>Hexapoda</taxon>
        <taxon>Collembola</taxon>
        <taxon>Symphypleona</taxon>
        <taxon>Sminthuridae</taxon>
        <taxon>Allacma</taxon>
    </lineage>
</organism>
<evidence type="ECO:0000256" key="1">
    <source>
        <dbReference type="SAM" id="Coils"/>
    </source>
</evidence>
<proteinExistence type="predicted"/>